<feature type="domain" description="Peptidase S1" evidence="7">
    <location>
        <begin position="96"/>
        <end position="275"/>
    </location>
</feature>
<feature type="chain" id="PRO_5006456319" description="Peptidase S1 domain-containing protein" evidence="6">
    <location>
        <begin position="25"/>
        <end position="598"/>
    </location>
</feature>
<evidence type="ECO:0000256" key="5">
    <source>
        <dbReference type="ARBA" id="ARBA00023157"/>
    </source>
</evidence>
<gene>
    <name evidence="8" type="primary">Dmoj\GI10529</name>
    <name evidence="8" type="ORF">Dmoj_GI10529</name>
</gene>
<evidence type="ECO:0000256" key="3">
    <source>
        <dbReference type="ARBA" id="ARBA00022801"/>
    </source>
</evidence>
<dbReference type="HOGENOM" id="CLU_925223_0_0_1"/>
<organism evidence="8 9">
    <name type="scientific">Drosophila mojavensis</name>
    <name type="common">Fruit fly</name>
    <dbReference type="NCBI Taxonomy" id="7230"/>
    <lineage>
        <taxon>Eukaryota</taxon>
        <taxon>Metazoa</taxon>
        <taxon>Ecdysozoa</taxon>
        <taxon>Arthropoda</taxon>
        <taxon>Hexapoda</taxon>
        <taxon>Insecta</taxon>
        <taxon>Pterygota</taxon>
        <taxon>Neoptera</taxon>
        <taxon>Endopterygota</taxon>
        <taxon>Diptera</taxon>
        <taxon>Brachycera</taxon>
        <taxon>Muscomorpha</taxon>
        <taxon>Ephydroidea</taxon>
        <taxon>Drosophilidae</taxon>
        <taxon>Drosophila</taxon>
    </lineage>
</organism>
<dbReference type="InterPro" id="IPR050430">
    <property type="entry name" value="Peptidase_S1"/>
</dbReference>
<evidence type="ECO:0000256" key="1">
    <source>
        <dbReference type="ARBA" id="ARBA00022670"/>
    </source>
</evidence>
<keyword evidence="1" id="KW-0645">Protease</keyword>
<evidence type="ECO:0000313" key="9">
    <source>
        <dbReference type="Proteomes" id="UP000009192"/>
    </source>
</evidence>
<keyword evidence="4" id="KW-0720">Serine protease</keyword>
<keyword evidence="2 6" id="KW-0732">Signal</keyword>
<dbReference type="Gene3D" id="2.40.10.10">
    <property type="entry name" value="Trypsin-like serine proteases"/>
    <property type="match status" value="2"/>
</dbReference>
<dbReference type="PANTHER" id="PTHR24276:SF94">
    <property type="entry name" value="AT20289P-RELATED"/>
    <property type="match status" value="1"/>
</dbReference>
<protein>
    <recommendedName>
        <fullName evidence="7">Peptidase S1 domain-containing protein</fullName>
    </recommendedName>
</protein>
<keyword evidence="9" id="KW-1185">Reference proteome</keyword>
<evidence type="ECO:0000259" key="7">
    <source>
        <dbReference type="Pfam" id="PF00089"/>
    </source>
</evidence>
<keyword evidence="3 8" id="KW-0378">Hydrolase</keyword>
<feature type="domain" description="Peptidase S1" evidence="7">
    <location>
        <begin position="393"/>
        <end position="574"/>
    </location>
</feature>
<dbReference type="InterPro" id="IPR009003">
    <property type="entry name" value="Peptidase_S1_PA"/>
</dbReference>
<dbReference type="InParanoid" id="B4K7Q5"/>
<keyword evidence="5" id="KW-1015">Disulfide bond</keyword>
<name>B4K7Q5_DROMO</name>
<dbReference type="OrthoDB" id="7883508at2759"/>
<feature type="signal peptide" evidence="6">
    <location>
        <begin position="1"/>
        <end position="24"/>
    </location>
</feature>
<dbReference type="SMR" id="B4K7Q5"/>
<evidence type="ECO:0000313" key="8">
    <source>
        <dbReference type="EMBL" id="EDW16426.2"/>
    </source>
</evidence>
<dbReference type="InterPro" id="IPR043504">
    <property type="entry name" value="Peptidase_S1_PA_chymotrypsin"/>
</dbReference>
<dbReference type="PANTHER" id="PTHR24276">
    <property type="entry name" value="POLYSERASE-RELATED"/>
    <property type="match status" value="1"/>
</dbReference>
<evidence type="ECO:0000256" key="4">
    <source>
        <dbReference type="ARBA" id="ARBA00022825"/>
    </source>
</evidence>
<dbReference type="Pfam" id="PF00089">
    <property type="entry name" value="Trypsin"/>
    <property type="match status" value="2"/>
</dbReference>
<dbReference type="eggNOG" id="KOG3627">
    <property type="taxonomic scope" value="Eukaryota"/>
</dbReference>
<accession>B4K7Q5</accession>
<sequence>MTTLHLSLLSLSILLAGELTSVEPQYHYHRYMLSDYRRQHRHGLQKDYSPVPRYSHFAADTTAAPGELTVNVNRNETAGSVGRLGPIKKVNVDQLMVRIFDGRKNVCMGTLIGSRVVATTMKCVKDIKSDHITIQTLKGKMITVNSTSVTMADNYTIAEINLNQPLIDDAIIPATCTKLLEPEDWAQVSLYGPHGVINELVTVKPHKYCRAMVNETTFSYADAFLVCIGNTNESNFTGCSGNYGSPLIFKDQICGINLMGRRCLPSRKFDLYALVLNKKAFERRMVARIIESQVEDKIGNRHRLWYRCHCSLLEMLSKIIRLALVLLLVCQQSELRADKLSPDKAGNSLIKMAYKWNDWRPHFGYNPAHWAINHRHSRRSRSKQKDLLSHLVYLRFNYNIICSGIVVNNRTVLTVTSCLDRKEPPKIIVHFTDGTAQTASSSSPSSDYTMSSGSNLLSFLHLEKPLDQEFDTPPPFCTQAVRPQDNVMQLNWDKNYSRPIPRFVPQMPLDQCQTLNRDARMLAPAVHCVENTQYTDECIRSYGLPYVWKGAFCGMNINGHNCSVPSNADVYVRLLREKRLISKMLRTAAASIVDEEIV</sequence>
<dbReference type="KEGG" id="dmo:Dmoj_GI10529"/>
<dbReference type="SUPFAM" id="SSF50494">
    <property type="entry name" value="Trypsin-like serine proteases"/>
    <property type="match status" value="2"/>
</dbReference>
<reference evidence="8 9" key="1">
    <citation type="journal article" date="2007" name="Nature">
        <title>Evolution of genes and genomes on the Drosophila phylogeny.</title>
        <authorList>
            <consortium name="Drosophila 12 Genomes Consortium"/>
            <person name="Clark A.G."/>
            <person name="Eisen M.B."/>
            <person name="Smith D.R."/>
            <person name="Bergman C.M."/>
            <person name="Oliver B."/>
            <person name="Markow T.A."/>
            <person name="Kaufman T.C."/>
            <person name="Kellis M."/>
            <person name="Gelbart W."/>
            <person name="Iyer V.N."/>
            <person name="Pollard D.A."/>
            <person name="Sackton T.B."/>
            <person name="Larracuente A.M."/>
            <person name="Singh N.D."/>
            <person name="Abad J.P."/>
            <person name="Abt D.N."/>
            <person name="Adryan B."/>
            <person name="Aguade M."/>
            <person name="Akashi H."/>
            <person name="Anderson W.W."/>
            <person name="Aquadro C.F."/>
            <person name="Ardell D.H."/>
            <person name="Arguello R."/>
            <person name="Artieri C.G."/>
            <person name="Barbash D.A."/>
            <person name="Barker D."/>
            <person name="Barsanti P."/>
            <person name="Batterham P."/>
            <person name="Batzoglou S."/>
            <person name="Begun D."/>
            <person name="Bhutkar A."/>
            <person name="Blanco E."/>
            <person name="Bosak S.A."/>
            <person name="Bradley R.K."/>
            <person name="Brand A.D."/>
            <person name="Brent M.R."/>
            <person name="Brooks A.N."/>
            <person name="Brown R.H."/>
            <person name="Butlin R.K."/>
            <person name="Caggese C."/>
            <person name="Calvi B.R."/>
            <person name="Bernardo de Carvalho A."/>
            <person name="Caspi A."/>
            <person name="Castrezana S."/>
            <person name="Celniker S.E."/>
            <person name="Chang J.L."/>
            <person name="Chapple C."/>
            <person name="Chatterji S."/>
            <person name="Chinwalla A."/>
            <person name="Civetta A."/>
            <person name="Clifton S.W."/>
            <person name="Comeron J.M."/>
            <person name="Costello J.C."/>
            <person name="Coyne J.A."/>
            <person name="Daub J."/>
            <person name="David R.G."/>
            <person name="Delcher A.L."/>
            <person name="Delehaunty K."/>
            <person name="Do C.B."/>
            <person name="Ebling H."/>
            <person name="Edwards K."/>
            <person name="Eickbush T."/>
            <person name="Evans J.D."/>
            <person name="Filipski A."/>
            <person name="Findeiss S."/>
            <person name="Freyhult E."/>
            <person name="Fulton L."/>
            <person name="Fulton R."/>
            <person name="Garcia A.C."/>
            <person name="Gardiner A."/>
            <person name="Garfield D.A."/>
            <person name="Garvin B.E."/>
            <person name="Gibson G."/>
            <person name="Gilbert D."/>
            <person name="Gnerre S."/>
            <person name="Godfrey J."/>
            <person name="Good R."/>
            <person name="Gotea V."/>
            <person name="Gravely B."/>
            <person name="Greenberg A.J."/>
            <person name="Griffiths-Jones S."/>
            <person name="Gross S."/>
            <person name="Guigo R."/>
            <person name="Gustafson E.A."/>
            <person name="Haerty W."/>
            <person name="Hahn M.W."/>
            <person name="Halligan D.L."/>
            <person name="Halpern A.L."/>
            <person name="Halter G.M."/>
            <person name="Han M.V."/>
            <person name="Heger A."/>
            <person name="Hillier L."/>
            <person name="Hinrichs A.S."/>
            <person name="Holmes I."/>
            <person name="Hoskins R.A."/>
            <person name="Hubisz M.J."/>
            <person name="Hultmark D."/>
            <person name="Huntley M.A."/>
            <person name="Jaffe D.B."/>
            <person name="Jagadeeshan S."/>
            <person name="Jeck W.R."/>
            <person name="Johnson J."/>
            <person name="Jones C.D."/>
            <person name="Jordan W.C."/>
            <person name="Karpen G.H."/>
            <person name="Kataoka E."/>
            <person name="Keightley P.D."/>
            <person name="Kheradpour P."/>
            <person name="Kirkness E.F."/>
            <person name="Koerich L.B."/>
            <person name="Kristiansen K."/>
            <person name="Kudrna D."/>
            <person name="Kulathinal R.J."/>
            <person name="Kumar S."/>
            <person name="Kwok R."/>
            <person name="Lander E."/>
            <person name="Langley C.H."/>
            <person name="Lapoint R."/>
            <person name="Lazzaro B.P."/>
            <person name="Lee S.J."/>
            <person name="Levesque L."/>
            <person name="Li R."/>
            <person name="Lin C.F."/>
            <person name="Lin M.F."/>
            <person name="Lindblad-Toh K."/>
            <person name="Llopart A."/>
            <person name="Long M."/>
            <person name="Low L."/>
            <person name="Lozovsky E."/>
            <person name="Lu J."/>
            <person name="Luo M."/>
            <person name="Machado C.A."/>
            <person name="Makalowski W."/>
            <person name="Marzo M."/>
            <person name="Matsuda M."/>
            <person name="Matzkin L."/>
            <person name="McAllister B."/>
            <person name="McBride C.S."/>
            <person name="McKernan B."/>
            <person name="McKernan K."/>
            <person name="Mendez-Lago M."/>
            <person name="Minx P."/>
            <person name="Mollenhauer M.U."/>
            <person name="Montooth K."/>
            <person name="Mount S.M."/>
            <person name="Mu X."/>
            <person name="Myers E."/>
            <person name="Negre B."/>
            <person name="Newfeld S."/>
            <person name="Nielsen R."/>
            <person name="Noor M.A."/>
            <person name="O'Grady P."/>
            <person name="Pachter L."/>
            <person name="Papaceit M."/>
            <person name="Parisi M.J."/>
            <person name="Parisi M."/>
            <person name="Parts L."/>
            <person name="Pedersen J.S."/>
            <person name="Pesole G."/>
            <person name="Phillippy A.M."/>
            <person name="Ponting C.P."/>
            <person name="Pop M."/>
            <person name="Porcelli D."/>
            <person name="Powell J.R."/>
            <person name="Prohaska S."/>
            <person name="Pruitt K."/>
            <person name="Puig M."/>
            <person name="Quesneville H."/>
            <person name="Ram K.R."/>
            <person name="Rand D."/>
            <person name="Rasmussen M.D."/>
            <person name="Reed L.K."/>
            <person name="Reenan R."/>
            <person name="Reily A."/>
            <person name="Remington K.A."/>
            <person name="Rieger T.T."/>
            <person name="Ritchie M.G."/>
            <person name="Robin C."/>
            <person name="Rogers Y.H."/>
            <person name="Rohde C."/>
            <person name="Rozas J."/>
            <person name="Rubenfield M.J."/>
            <person name="Ruiz A."/>
            <person name="Russo S."/>
            <person name="Salzberg S.L."/>
            <person name="Sanchez-Gracia A."/>
            <person name="Saranga D.J."/>
            <person name="Sato H."/>
            <person name="Schaeffer S.W."/>
            <person name="Schatz M.C."/>
            <person name="Schlenke T."/>
            <person name="Schwartz R."/>
            <person name="Segarra C."/>
            <person name="Singh R.S."/>
            <person name="Sirot L."/>
            <person name="Sirota M."/>
            <person name="Sisneros N.B."/>
            <person name="Smith C.D."/>
            <person name="Smith T.F."/>
            <person name="Spieth J."/>
            <person name="Stage D.E."/>
            <person name="Stark A."/>
            <person name="Stephan W."/>
            <person name="Strausberg R.L."/>
            <person name="Strempel S."/>
            <person name="Sturgill D."/>
            <person name="Sutton G."/>
            <person name="Sutton G.G."/>
            <person name="Tao W."/>
            <person name="Teichmann S."/>
            <person name="Tobari Y.N."/>
            <person name="Tomimura Y."/>
            <person name="Tsolas J.M."/>
            <person name="Valente V.L."/>
            <person name="Venter E."/>
            <person name="Venter J.C."/>
            <person name="Vicario S."/>
            <person name="Vieira F.G."/>
            <person name="Vilella A.J."/>
            <person name="Villasante A."/>
            <person name="Walenz B."/>
            <person name="Wang J."/>
            <person name="Wasserman M."/>
            <person name="Watts T."/>
            <person name="Wilson D."/>
            <person name="Wilson R.K."/>
            <person name="Wing R.A."/>
            <person name="Wolfner M.F."/>
            <person name="Wong A."/>
            <person name="Wong G.K."/>
            <person name="Wu C.I."/>
            <person name="Wu G."/>
            <person name="Yamamoto D."/>
            <person name="Yang H.P."/>
            <person name="Yang S.P."/>
            <person name="Yorke J.A."/>
            <person name="Yoshida K."/>
            <person name="Zdobnov E."/>
            <person name="Zhang P."/>
            <person name="Zhang Y."/>
            <person name="Zimin A.V."/>
            <person name="Baldwin J."/>
            <person name="Abdouelleil A."/>
            <person name="Abdulkadir J."/>
            <person name="Abebe A."/>
            <person name="Abera B."/>
            <person name="Abreu J."/>
            <person name="Acer S.C."/>
            <person name="Aftuck L."/>
            <person name="Alexander A."/>
            <person name="An P."/>
            <person name="Anderson E."/>
            <person name="Anderson S."/>
            <person name="Arachi H."/>
            <person name="Azer M."/>
            <person name="Bachantsang P."/>
            <person name="Barry A."/>
            <person name="Bayul T."/>
            <person name="Berlin A."/>
            <person name="Bessette D."/>
            <person name="Bloom T."/>
            <person name="Blye J."/>
            <person name="Boguslavskiy L."/>
            <person name="Bonnet C."/>
            <person name="Boukhgalter B."/>
            <person name="Bourzgui I."/>
            <person name="Brown A."/>
            <person name="Cahill P."/>
            <person name="Channer S."/>
            <person name="Cheshatsang Y."/>
            <person name="Chuda L."/>
            <person name="Citroen M."/>
            <person name="Collymore A."/>
            <person name="Cooke P."/>
            <person name="Costello M."/>
            <person name="D'Aco K."/>
            <person name="Daza R."/>
            <person name="De Haan G."/>
            <person name="DeGray S."/>
            <person name="DeMaso C."/>
            <person name="Dhargay N."/>
            <person name="Dooley K."/>
            <person name="Dooley E."/>
            <person name="Doricent M."/>
            <person name="Dorje P."/>
            <person name="Dorjee K."/>
            <person name="Dupes A."/>
            <person name="Elong R."/>
            <person name="Falk J."/>
            <person name="Farina A."/>
            <person name="Faro S."/>
            <person name="Ferguson D."/>
            <person name="Fisher S."/>
            <person name="Foley C.D."/>
            <person name="Franke A."/>
            <person name="Friedrich D."/>
            <person name="Gadbois L."/>
            <person name="Gearin G."/>
            <person name="Gearin C.R."/>
            <person name="Giannoukos G."/>
            <person name="Goode T."/>
            <person name="Graham J."/>
            <person name="Grandbois E."/>
            <person name="Grewal S."/>
            <person name="Gyaltsen K."/>
            <person name="Hafez N."/>
            <person name="Hagos B."/>
            <person name="Hall J."/>
            <person name="Henson C."/>
            <person name="Hollinger A."/>
            <person name="Honan T."/>
            <person name="Huard M.D."/>
            <person name="Hughes L."/>
            <person name="Hurhula B."/>
            <person name="Husby M.E."/>
            <person name="Kamat A."/>
            <person name="Kanga B."/>
            <person name="Kashin S."/>
            <person name="Khazanovich D."/>
            <person name="Kisner P."/>
            <person name="Lance K."/>
            <person name="Lara M."/>
            <person name="Lee W."/>
            <person name="Lennon N."/>
            <person name="Letendre F."/>
            <person name="LeVine R."/>
            <person name="Lipovsky A."/>
            <person name="Liu X."/>
            <person name="Liu J."/>
            <person name="Liu S."/>
            <person name="Lokyitsang T."/>
            <person name="Lokyitsang Y."/>
            <person name="Lubonja R."/>
            <person name="Lui A."/>
            <person name="MacDonald P."/>
            <person name="Magnisalis V."/>
            <person name="Maru K."/>
            <person name="Matthews C."/>
            <person name="McCusker W."/>
            <person name="McDonough S."/>
            <person name="Mehta T."/>
            <person name="Meldrim J."/>
            <person name="Meneus L."/>
            <person name="Mihai O."/>
            <person name="Mihalev A."/>
            <person name="Mihova T."/>
            <person name="Mittelman R."/>
            <person name="Mlenga V."/>
            <person name="Montmayeur A."/>
            <person name="Mulrain L."/>
            <person name="Navidi A."/>
            <person name="Naylor J."/>
            <person name="Negash T."/>
            <person name="Nguyen T."/>
            <person name="Nguyen N."/>
            <person name="Nicol R."/>
            <person name="Norbu C."/>
            <person name="Norbu N."/>
            <person name="Novod N."/>
            <person name="O'Neill B."/>
            <person name="Osman S."/>
            <person name="Markiewicz E."/>
            <person name="Oyono O.L."/>
            <person name="Patti C."/>
            <person name="Phunkhang P."/>
            <person name="Pierre F."/>
            <person name="Priest M."/>
            <person name="Raghuraman S."/>
            <person name="Rege F."/>
            <person name="Reyes R."/>
            <person name="Rise C."/>
            <person name="Rogov P."/>
            <person name="Ross K."/>
            <person name="Ryan E."/>
            <person name="Settipalli S."/>
            <person name="Shea T."/>
            <person name="Sherpa N."/>
            <person name="Shi L."/>
            <person name="Shih D."/>
            <person name="Sparrow T."/>
            <person name="Spaulding J."/>
            <person name="Stalker J."/>
            <person name="Stange-Thomann N."/>
            <person name="Stavropoulos S."/>
            <person name="Stone C."/>
            <person name="Strader C."/>
            <person name="Tesfaye S."/>
            <person name="Thomson T."/>
            <person name="Thoulutsang Y."/>
            <person name="Thoulutsang D."/>
            <person name="Topham K."/>
            <person name="Topping I."/>
            <person name="Tsamla T."/>
            <person name="Vassiliev H."/>
            <person name="Vo A."/>
            <person name="Wangchuk T."/>
            <person name="Wangdi T."/>
            <person name="Weiand M."/>
            <person name="Wilkinson J."/>
            <person name="Wilson A."/>
            <person name="Yadav S."/>
            <person name="Young G."/>
            <person name="Yu Q."/>
            <person name="Zembek L."/>
            <person name="Zhong D."/>
            <person name="Zimmer A."/>
            <person name="Zwirko Z."/>
            <person name="Jaffe D.B."/>
            <person name="Alvarez P."/>
            <person name="Brockman W."/>
            <person name="Butler J."/>
            <person name="Chin C."/>
            <person name="Gnerre S."/>
            <person name="Grabherr M."/>
            <person name="Kleber M."/>
            <person name="Mauceli E."/>
            <person name="MacCallum I."/>
        </authorList>
    </citation>
    <scope>NUCLEOTIDE SEQUENCE [LARGE SCALE GENOMIC DNA]</scope>
    <source>
        <strain evidence="9">Tucson 15081-1352.22</strain>
    </source>
</reference>
<dbReference type="AlphaFoldDB" id="B4K7Q5"/>
<dbReference type="Proteomes" id="UP000009192">
    <property type="component" value="Unassembled WGS sequence"/>
</dbReference>
<evidence type="ECO:0000256" key="6">
    <source>
        <dbReference type="SAM" id="SignalP"/>
    </source>
</evidence>
<dbReference type="GO" id="GO:0006508">
    <property type="term" value="P:proteolysis"/>
    <property type="evidence" value="ECO:0007669"/>
    <property type="project" value="UniProtKB-KW"/>
</dbReference>
<dbReference type="InterPro" id="IPR001254">
    <property type="entry name" value="Trypsin_dom"/>
</dbReference>
<proteinExistence type="predicted"/>
<dbReference type="EMBL" id="CH933806">
    <property type="protein sequence ID" value="EDW16426.2"/>
    <property type="molecule type" value="Genomic_DNA"/>
</dbReference>
<evidence type="ECO:0000256" key="2">
    <source>
        <dbReference type="ARBA" id="ARBA00022729"/>
    </source>
</evidence>
<dbReference type="GO" id="GO:0004252">
    <property type="term" value="F:serine-type endopeptidase activity"/>
    <property type="evidence" value="ECO:0007669"/>
    <property type="project" value="InterPro"/>
</dbReference>